<dbReference type="Pfam" id="PF13377">
    <property type="entry name" value="Peripla_BP_3"/>
    <property type="match status" value="1"/>
</dbReference>
<accession>A0ABV6GF00</accession>
<evidence type="ECO:0000313" key="6">
    <source>
        <dbReference type="Proteomes" id="UP001589854"/>
    </source>
</evidence>
<dbReference type="EMBL" id="JBHLVO010000008">
    <property type="protein sequence ID" value="MFC0272038.1"/>
    <property type="molecule type" value="Genomic_DNA"/>
</dbReference>
<evidence type="ECO:0000256" key="3">
    <source>
        <dbReference type="ARBA" id="ARBA00023163"/>
    </source>
</evidence>
<dbReference type="CDD" id="cd01392">
    <property type="entry name" value="HTH_LacI"/>
    <property type="match status" value="1"/>
</dbReference>
<dbReference type="GO" id="GO:0003677">
    <property type="term" value="F:DNA binding"/>
    <property type="evidence" value="ECO:0007669"/>
    <property type="project" value="UniProtKB-KW"/>
</dbReference>
<dbReference type="InterPro" id="IPR010982">
    <property type="entry name" value="Lambda_DNA-bd_dom_sf"/>
</dbReference>
<dbReference type="Gene3D" id="1.10.260.40">
    <property type="entry name" value="lambda repressor-like DNA-binding domains"/>
    <property type="match status" value="1"/>
</dbReference>
<dbReference type="InterPro" id="IPR028082">
    <property type="entry name" value="Peripla_BP_I"/>
</dbReference>
<dbReference type="InterPro" id="IPR046335">
    <property type="entry name" value="LacI/GalR-like_sensor"/>
</dbReference>
<dbReference type="Pfam" id="PF00356">
    <property type="entry name" value="LacI"/>
    <property type="match status" value="1"/>
</dbReference>
<sequence length="337" mass="38198">MSTIEDVARLAGLSRTTVSRVINNHPYVSAGKKKLVQEAMDILGYVPNSSARSLRNQKTDIIAVFIPRVMNPFFSQFIESFENAASGQNYQLIVCQTQYSQEKELTYLNLLKTRQIDGVVMVSFENDWDVIEPFLEYGPIILCNEVVEKAQVPMIFLDQQYGGYIATKHLTSQGHSKIAYCCGGYRSSVSMARERGFRQALTEAGVQFEERYAFRNAFHVEDGKRVFRELKEMTCPPTAIFTGGDEVAAGMISEAKKFGWNVPDDLAVIGFDNQEITELLDPMITTVYQPVEEMAHKALEVMVQRIQSKRNYSLEKHEFPMKLVIRESTISKKLANV</sequence>
<feature type="domain" description="HTH lacI-type" evidence="4">
    <location>
        <begin position="2"/>
        <end position="56"/>
    </location>
</feature>
<protein>
    <submittedName>
        <fullName evidence="5">LacI family DNA-binding transcriptional regulator</fullName>
    </submittedName>
</protein>
<proteinExistence type="predicted"/>
<evidence type="ECO:0000256" key="1">
    <source>
        <dbReference type="ARBA" id="ARBA00023015"/>
    </source>
</evidence>
<organism evidence="5 6">
    <name type="scientific">Metabacillus herbersteinensis</name>
    <dbReference type="NCBI Taxonomy" id="283816"/>
    <lineage>
        <taxon>Bacteria</taxon>
        <taxon>Bacillati</taxon>
        <taxon>Bacillota</taxon>
        <taxon>Bacilli</taxon>
        <taxon>Bacillales</taxon>
        <taxon>Bacillaceae</taxon>
        <taxon>Metabacillus</taxon>
    </lineage>
</organism>
<dbReference type="SUPFAM" id="SSF47413">
    <property type="entry name" value="lambda repressor-like DNA-binding domains"/>
    <property type="match status" value="1"/>
</dbReference>
<evidence type="ECO:0000256" key="2">
    <source>
        <dbReference type="ARBA" id="ARBA00023125"/>
    </source>
</evidence>
<dbReference type="SUPFAM" id="SSF53822">
    <property type="entry name" value="Periplasmic binding protein-like I"/>
    <property type="match status" value="1"/>
</dbReference>
<gene>
    <name evidence="5" type="ORF">ACFFIX_11305</name>
</gene>
<keyword evidence="2 5" id="KW-0238">DNA-binding</keyword>
<dbReference type="CDD" id="cd06286">
    <property type="entry name" value="PBP1_CcpB-like"/>
    <property type="match status" value="1"/>
</dbReference>
<dbReference type="Gene3D" id="3.40.50.2300">
    <property type="match status" value="2"/>
</dbReference>
<keyword evidence="3" id="KW-0804">Transcription</keyword>
<reference evidence="5 6" key="1">
    <citation type="submission" date="2024-09" db="EMBL/GenBank/DDBJ databases">
        <authorList>
            <person name="Sun Q."/>
            <person name="Mori K."/>
        </authorList>
    </citation>
    <scope>NUCLEOTIDE SEQUENCE [LARGE SCALE GENOMIC DNA]</scope>
    <source>
        <strain evidence="5 6">CCM 7228</strain>
    </source>
</reference>
<dbReference type="PRINTS" id="PR00036">
    <property type="entry name" value="HTHLACI"/>
</dbReference>
<name>A0ABV6GF00_9BACI</name>
<dbReference type="SMART" id="SM00354">
    <property type="entry name" value="HTH_LACI"/>
    <property type="match status" value="1"/>
</dbReference>
<dbReference type="RefSeq" id="WP_378933953.1">
    <property type="nucleotide sequence ID" value="NZ_JBHLVO010000008.1"/>
</dbReference>
<keyword evidence="1" id="KW-0805">Transcription regulation</keyword>
<dbReference type="PROSITE" id="PS50932">
    <property type="entry name" value="HTH_LACI_2"/>
    <property type="match status" value="1"/>
</dbReference>
<dbReference type="Proteomes" id="UP001589854">
    <property type="component" value="Unassembled WGS sequence"/>
</dbReference>
<dbReference type="InterPro" id="IPR000843">
    <property type="entry name" value="HTH_LacI"/>
</dbReference>
<dbReference type="PANTHER" id="PTHR30146">
    <property type="entry name" value="LACI-RELATED TRANSCRIPTIONAL REPRESSOR"/>
    <property type="match status" value="1"/>
</dbReference>
<keyword evidence="6" id="KW-1185">Reference proteome</keyword>
<evidence type="ECO:0000313" key="5">
    <source>
        <dbReference type="EMBL" id="MFC0272038.1"/>
    </source>
</evidence>
<dbReference type="PANTHER" id="PTHR30146:SF136">
    <property type="entry name" value="NTD BIOSYNTHESIS OPERON REGULATOR NTDR"/>
    <property type="match status" value="1"/>
</dbReference>
<comment type="caution">
    <text evidence="5">The sequence shown here is derived from an EMBL/GenBank/DDBJ whole genome shotgun (WGS) entry which is preliminary data.</text>
</comment>
<evidence type="ECO:0000259" key="4">
    <source>
        <dbReference type="PROSITE" id="PS50932"/>
    </source>
</evidence>